<dbReference type="GO" id="GO:0047429">
    <property type="term" value="F:nucleoside triphosphate diphosphatase activity"/>
    <property type="evidence" value="ECO:0007669"/>
    <property type="project" value="InterPro"/>
</dbReference>
<keyword evidence="4" id="KW-1185">Reference proteome</keyword>
<gene>
    <name evidence="3" type="ORF">MCOS_LOCUS3921</name>
</gene>
<dbReference type="PIRSF" id="PIRSF006305">
    <property type="entry name" value="Maf"/>
    <property type="match status" value="1"/>
</dbReference>
<dbReference type="PANTHER" id="PTHR43213:SF5">
    <property type="entry name" value="BIFUNCTIONAL DTTP_UTP PYROPHOSPHATASE_METHYLTRANSFERASE PROTEIN-RELATED"/>
    <property type="match status" value="1"/>
</dbReference>
<dbReference type="OrthoDB" id="66144at2759"/>
<comment type="cofactor">
    <cofactor evidence="1">
        <name>a divalent metal cation</name>
        <dbReference type="ChEBI" id="CHEBI:60240"/>
    </cofactor>
</comment>
<dbReference type="CDD" id="cd00555">
    <property type="entry name" value="Maf"/>
    <property type="match status" value="1"/>
</dbReference>
<dbReference type="InterPro" id="IPR029001">
    <property type="entry name" value="ITPase-like_fam"/>
</dbReference>
<dbReference type="Pfam" id="PF02545">
    <property type="entry name" value="Maf"/>
    <property type="match status" value="1"/>
</dbReference>
<proteinExistence type="inferred from homology"/>
<reference evidence="3 4" key="1">
    <citation type="submission" date="2018-10" db="EMBL/GenBank/DDBJ databases">
        <authorList>
            <consortium name="Pathogen Informatics"/>
        </authorList>
    </citation>
    <scope>NUCLEOTIDE SEQUENCE [LARGE SCALE GENOMIC DNA]</scope>
</reference>
<keyword evidence="2" id="KW-0378">Hydrolase</keyword>
<dbReference type="PANTHER" id="PTHR43213">
    <property type="entry name" value="BIFUNCTIONAL DTTP/UTP PYROPHOSPHATASE/METHYLTRANSFERASE PROTEIN-RELATED"/>
    <property type="match status" value="1"/>
</dbReference>
<evidence type="ECO:0008006" key="5">
    <source>
        <dbReference type="Google" id="ProtNLM"/>
    </source>
</evidence>
<organism evidence="3 4">
    <name type="scientific">Mesocestoides corti</name>
    <name type="common">Flatworm</name>
    <dbReference type="NCBI Taxonomy" id="53468"/>
    <lineage>
        <taxon>Eukaryota</taxon>
        <taxon>Metazoa</taxon>
        <taxon>Spiralia</taxon>
        <taxon>Lophotrochozoa</taxon>
        <taxon>Platyhelminthes</taxon>
        <taxon>Cestoda</taxon>
        <taxon>Eucestoda</taxon>
        <taxon>Cyclophyllidea</taxon>
        <taxon>Mesocestoididae</taxon>
        <taxon>Mesocestoides</taxon>
    </lineage>
</organism>
<sequence>MAKLKSEGALKRLCNPTDLVITADTIISFEGKIMGKPKHRANALATLYKLNGRKHDVFTGVGLAWLDPSTNNLLAYDSFVERTTVHMGKFDERLIEAYVNTEEPMGKAGSYDYQGIGMSLIERIEGDYFNALGLPVFRLCQYVCRRRCLSLVGHNNSSKRQLN</sequence>
<dbReference type="Gene3D" id="3.90.950.10">
    <property type="match status" value="1"/>
</dbReference>
<accession>A0A3P6HHD9</accession>
<evidence type="ECO:0000313" key="3">
    <source>
        <dbReference type="EMBL" id="VDD77918.1"/>
    </source>
</evidence>
<dbReference type="HAMAP" id="MF_00528">
    <property type="entry name" value="Maf"/>
    <property type="match status" value="1"/>
</dbReference>
<evidence type="ECO:0000313" key="4">
    <source>
        <dbReference type="Proteomes" id="UP000267029"/>
    </source>
</evidence>
<dbReference type="InterPro" id="IPR003697">
    <property type="entry name" value="Maf-like"/>
</dbReference>
<protein>
    <recommendedName>
        <fullName evidence="5">Maf-like protein</fullName>
    </recommendedName>
</protein>
<dbReference type="SUPFAM" id="SSF52972">
    <property type="entry name" value="ITPase-like"/>
    <property type="match status" value="1"/>
</dbReference>
<dbReference type="AlphaFoldDB" id="A0A3P6HHD9"/>
<dbReference type="EMBL" id="UXSR01001105">
    <property type="protein sequence ID" value="VDD77918.1"/>
    <property type="molecule type" value="Genomic_DNA"/>
</dbReference>
<name>A0A3P6HHD9_MESCO</name>
<evidence type="ECO:0000256" key="1">
    <source>
        <dbReference type="ARBA" id="ARBA00001968"/>
    </source>
</evidence>
<dbReference type="STRING" id="53468.A0A3P6HHD9"/>
<dbReference type="Proteomes" id="UP000267029">
    <property type="component" value="Unassembled WGS sequence"/>
</dbReference>
<evidence type="ECO:0000256" key="2">
    <source>
        <dbReference type="ARBA" id="ARBA00022801"/>
    </source>
</evidence>